<dbReference type="InterPro" id="IPR037049">
    <property type="entry name" value="DUF1214_C_sf"/>
</dbReference>
<dbReference type="EMBL" id="JAENII010000001">
    <property type="protein sequence ID" value="MBK1825414.1"/>
    <property type="molecule type" value="Genomic_DNA"/>
</dbReference>
<dbReference type="Proteomes" id="UP000658278">
    <property type="component" value="Unassembled WGS sequence"/>
</dbReference>
<dbReference type="Gene3D" id="2.60.40.1610">
    <property type="entry name" value="Domain of unknown function DUF1254"/>
    <property type="match status" value="1"/>
</dbReference>
<name>A0A934R9S2_9BACT</name>
<dbReference type="InterPro" id="IPR037050">
    <property type="entry name" value="DUF1254_sf"/>
</dbReference>
<reference evidence="4" key="1">
    <citation type="submission" date="2021-01" db="EMBL/GenBank/DDBJ databases">
        <title>Modified the classification status of verrucomicrobia.</title>
        <authorList>
            <person name="Feng X."/>
        </authorList>
    </citation>
    <scope>NUCLEOTIDE SEQUENCE</scope>
    <source>
        <strain evidence="4">KCTC 22201</strain>
    </source>
</reference>
<evidence type="ECO:0000256" key="1">
    <source>
        <dbReference type="SAM" id="SignalP"/>
    </source>
</evidence>
<feature type="domain" description="DUF1214" evidence="2">
    <location>
        <begin position="375"/>
        <end position="480"/>
    </location>
</feature>
<dbReference type="Gene3D" id="1.10.3360.10">
    <property type="entry name" value="VPA0735-like domain"/>
    <property type="match status" value="1"/>
</dbReference>
<evidence type="ECO:0000259" key="3">
    <source>
        <dbReference type="Pfam" id="PF06863"/>
    </source>
</evidence>
<evidence type="ECO:0000313" key="4">
    <source>
        <dbReference type="EMBL" id="MBK1825414.1"/>
    </source>
</evidence>
<dbReference type="RefSeq" id="WP_200274988.1">
    <property type="nucleotide sequence ID" value="NZ_JAENII010000001.1"/>
</dbReference>
<accession>A0A934R9S2</accession>
<dbReference type="PANTHER" id="PTHR36509:SF3">
    <property type="entry name" value="SIGNAL PEPTIDE PROTEIN"/>
    <property type="match status" value="1"/>
</dbReference>
<dbReference type="Gene3D" id="2.60.120.600">
    <property type="entry name" value="Domain of unknown function DUF1214, C-terminal domain"/>
    <property type="match status" value="1"/>
</dbReference>
<dbReference type="SUPFAM" id="SSF160935">
    <property type="entry name" value="VPA0735-like"/>
    <property type="match status" value="1"/>
</dbReference>
<feature type="chain" id="PRO_5037324565" evidence="1">
    <location>
        <begin position="21"/>
        <end position="497"/>
    </location>
</feature>
<proteinExistence type="predicted"/>
<organism evidence="4 5">
    <name type="scientific">Haloferula rosea</name>
    <dbReference type="NCBI Taxonomy" id="490093"/>
    <lineage>
        <taxon>Bacteria</taxon>
        <taxon>Pseudomonadati</taxon>
        <taxon>Verrucomicrobiota</taxon>
        <taxon>Verrucomicrobiia</taxon>
        <taxon>Verrucomicrobiales</taxon>
        <taxon>Verrucomicrobiaceae</taxon>
        <taxon>Haloferula</taxon>
    </lineage>
</organism>
<dbReference type="Pfam" id="PF06863">
    <property type="entry name" value="DUF1254"/>
    <property type="match status" value="1"/>
</dbReference>
<sequence>MKFTGLSSLLLAAFCGLAHSDVSQKTLDGISTPDEVETSIGTLKFLDGAPLPETAGKVYDYLDTTRAMDAFLKGMPGASLKALIDGAHSLGAVEANEVMIFDKLMGAESLFLTGNSSTIYCVPDLDLKRDGPTVVEVPDGVLGAANDGWFRFVHNYALGGRYLYLPPGYDGPVPEGFIVYRPETYRVWCFMRSSVKNGDVEAAAKLCTDNVKVYPLSKFREQPEMKFVSASGKAFNTIHPNNSEFYHHLNEIIQYEPLGMIDAETRGLFASIGIEKGKEFAPDERMKKILADGVALGNAASRSVVWYPRHEMNMEGVRIYPDTDSAWIMAFTGRNVLFNGEDGQTMNTDARVMFHYPYTAVTPAMAAPKEGTGSDYAIAYVDAEKQPFDGAKTYKMTIPADPPVGNFWALTVYDTQTRSMLQTDQGFPTTGSNTEGIKKNEDGSFTIYFSPEAPEGFEKNWVQTVPGKSWFVILRMYSPLKPWIEQTWRPSEIELVK</sequence>
<dbReference type="AlphaFoldDB" id="A0A934R9S2"/>
<evidence type="ECO:0000313" key="5">
    <source>
        <dbReference type="Proteomes" id="UP000658278"/>
    </source>
</evidence>
<comment type="caution">
    <text evidence="4">The sequence shown here is derived from an EMBL/GenBank/DDBJ whole genome shotgun (WGS) entry which is preliminary data.</text>
</comment>
<evidence type="ECO:0000259" key="2">
    <source>
        <dbReference type="Pfam" id="PF06742"/>
    </source>
</evidence>
<protein>
    <submittedName>
        <fullName evidence="4">DUF1254 domain-containing protein</fullName>
    </submittedName>
</protein>
<gene>
    <name evidence="4" type="ORF">JIN81_00155</name>
</gene>
<dbReference type="PANTHER" id="PTHR36509">
    <property type="entry name" value="BLL3101 PROTEIN"/>
    <property type="match status" value="1"/>
</dbReference>
<dbReference type="InterPro" id="IPR010679">
    <property type="entry name" value="DUF1254"/>
</dbReference>
<keyword evidence="5" id="KW-1185">Reference proteome</keyword>
<dbReference type="Pfam" id="PF06742">
    <property type="entry name" value="DUF1214"/>
    <property type="match status" value="1"/>
</dbReference>
<feature type="signal peptide" evidence="1">
    <location>
        <begin position="1"/>
        <end position="20"/>
    </location>
</feature>
<dbReference type="InterPro" id="IPR010621">
    <property type="entry name" value="DUF1214"/>
</dbReference>
<feature type="domain" description="DUF1254" evidence="3">
    <location>
        <begin position="96"/>
        <end position="215"/>
    </location>
</feature>
<keyword evidence="1" id="KW-0732">Signal</keyword>